<dbReference type="Gene3D" id="3.30.428.10">
    <property type="entry name" value="HIT-like"/>
    <property type="match status" value="1"/>
</dbReference>
<dbReference type="InterPro" id="IPR036265">
    <property type="entry name" value="HIT-like_sf"/>
</dbReference>
<evidence type="ECO:0000259" key="2">
    <source>
        <dbReference type="Pfam" id="PF04676"/>
    </source>
</evidence>
<dbReference type="GO" id="GO:0061632">
    <property type="term" value="F:RNA lariat debranching enzyme activator activity"/>
    <property type="evidence" value="ECO:0007669"/>
    <property type="project" value="TreeGrafter"/>
</dbReference>
<dbReference type="EMBL" id="GDAI01000949">
    <property type="protein sequence ID" value="JAI16654.1"/>
    <property type="molecule type" value="mRNA"/>
</dbReference>
<feature type="domain" description="Cwf19-like protein C-terminal" evidence="2">
    <location>
        <begin position="447"/>
        <end position="522"/>
    </location>
</feature>
<protein>
    <recommendedName>
        <fullName evidence="5">Cwf19-like C-terminal domain-containing protein</fullName>
    </recommendedName>
</protein>
<evidence type="ECO:0000256" key="1">
    <source>
        <dbReference type="ARBA" id="ARBA00006795"/>
    </source>
</evidence>
<dbReference type="Pfam" id="PF04677">
    <property type="entry name" value="CwfJ_C_1"/>
    <property type="match status" value="1"/>
</dbReference>
<organism evidence="4">
    <name type="scientific">Tabanus bromius</name>
    <name type="common">Band-eyed brown horse fly</name>
    <dbReference type="NCBI Taxonomy" id="304241"/>
    <lineage>
        <taxon>Eukaryota</taxon>
        <taxon>Metazoa</taxon>
        <taxon>Ecdysozoa</taxon>
        <taxon>Arthropoda</taxon>
        <taxon>Hexapoda</taxon>
        <taxon>Insecta</taxon>
        <taxon>Pterygota</taxon>
        <taxon>Neoptera</taxon>
        <taxon>Endopterygota</taxon>
        <taxon>Diptera</taxon>
        <taxon>Brachycera</taxon>
        <taxon>Tabanomorpha</taxon>
        <taxon>Tabanoidea</taxon>
        <taxon>Tabanidae</taxon>
        <taxon>Tabanus</taxon>
    </lineage>
</organism>
<feature type="domain" description="Cwf19-like C-terminal" evidence="3">
    <location>
        <begin position="309"/>
        <end position="425"/>
    </location>
</feature>
<evidence type="ECO:0008006" key="5">
    <source>
        <dbReference type="Google" id="ProtNLM"/>
    </source>
</evidence>
<dbReference type="GO" id="GO:0000398">
    <property type="term" value="P:mRNA splicing, via spliceosome"/>
    <property type="evidence" value="ECO:0007669"/>
    <property type="project" value="TreeGrafter"/>
</dbReference>
<proteinExistence type="evidence at transcript level"/>
<evidence type="ECO:0000313" key="4">
    <source>
        <dbReference type="EMBL" id="JAI16654.1"/>
    </source>
</evidence>
<evidence type="ECO:0000259" key="3">
    <source>
        <dbReference type="Pfam" id="PF04677"/>
    </source>
</evidence>
<accession>A0A0K8TQM9</accession>
<name>A0A0K8TQM9_TABBR</name>
<comment type="similarity">
    <text evidence="1">Belongs to the CWF19 family.</text>
</comment>
<dbReference type="PANTHER" id="PTHR12072:SF4">
    <property type="entry name" value="CWF19-LIKE PROTEIN 1"/>
    <property type="match status" value="1"/>
</dbReference>
<dbReference type="InterPro" id="IPR040194">
    <property type="entry name" value="Cwf19-like"/>
</dbReference>
<dbReference type="InterPro" id="IPR006767">
    <property type="entry name" value="Cwf19-like_C_dom-2"/>
</dbReference>
<dbReference type="Pfam" id="PF04676">
    <property type="entry name" value="CwfJ_C_2"/>
    <property type="match status" value="1"/>
</dbReference>
<dbReference type="InterPro" id="IPR006768">
    <property type="entry name" value="Cwf19-like_C_dom-1"/>
</dbReference>
<dbReference type="CDD" id="cd07380">
    <property type="entry name" value="MPP_CWF19_N"/>
    <property type="match status" value="1"/>
</dbReference>
<dbReference type="SUPFAM" id="SSF54197">
    <property type="entry name" value="HIT-like"/>
    <property type="match status" value="1"/>
</dbReference>
<dbReference type="AlphaFoldDB" id="A0A0K8TQM9"/>
<dbReference type="PANTHER" id="PTHR12072">
    <property type="entry name" value="CWF19, CELL CYCLE CONTROL PROTEIN"/>
    <property type="match status" value="1"/>
</dbReference>
<dbReference type="GO" id="GO:0071014">
    <property type="term" value="C:post-mRNA release spliceosomal complex"/>
    <property type="evidence" value="ECO:0007669"/>
    <property type="project" value="TreeGrafter"/>
</dbReference>
<sequence length="523" mass="60209">MDKKIKILIVGDIKGNFRQIFNRVESVNKKSGPFDILLCAGEFFGKNNDELIAYKNGYKNVPIPTYILGPTSEDTAKQYRDMDDGEICQNLTYLGKRGLYTLSSGVKVAYLSGLEETDRTKGMEWTFSKEDAQSVRNSCIASKGSLTDYKGVDILVTSQWPQGIDRKKENASKLVSYLAKSIKPRYHFCGDSAMYLELSPFRNAADEVTQFELVTRFIALADVNNTQKEKYIYALNITPAEKMRVMDLIQKTTDEIASPYTEVDLRDMQQKNSSDTNKQYFYDLETDHQNQHHRGKKRGFGYNEQSTKKQRPVFDMEKCWFCLSSAEVEKHLVITIGENFYLALAKGPINESHILMLPITHVQSASLLPKEDWDELEQYKDALKKMCKKEGQVVCFIERNYKCSHLQINAIAIDAGYEWKIKHSFEDKSEEYNIQFETVPKIEDPSDLPDKGPYFVAELPDGTCLLTQQMKNFPLHFAREVFCCENLLNCDEKIDWKDCKLTKEEETGMVLKLREKFKPFAFS</sequence>
<reference evidence="4" key="1">
    <citation type="journal article" date="2015" name="Insect Biochem. Mol. Biol.">
        <title>An insight into the sialome of the horse fly, Tabanus bromius.</title>
        <authorList>
            <person name="Ribeiro J.M."/>
            <person name="Kazimirova M."/>
            <person name="Takac P."/>
            <person name="Andersen J.F."/>
            <person name="Francischetti I.M."/>
        </authorList>
    </citation>
    <scope>NUCLEOTIDE SEQUENCE</scope>
</reference>